<dbReference type="Pfam" id="PF01467">
    <property type="entry name" value="CTP_transf_like"/>
    <property type="match status" value="1"/>
</dbReference>
<dbReference type="EMBL" id="KZ613912">
    <property type="protein sequence ID" value="PMD51187.1"/>
    <property type="molecule type" value="Genomic_DNA"/>
</dbReference>
<dbReference type="InterPro" id="IPR004821">
    <property type="entry name" value="Cyt_trans-like"/>
</dbReference>
<dbReference type="GO" id="GO:0015937">
    <property type="term" value="P:coenzyme A biosynthetic process"/>
    <property type="evidence" value="ECO:0007669"/>
    <property type="project" value="TreeGrafter"/>
</dbReference>
<dbReference type="OrthoDB" id="330671at2759"/>
<dbReference type="Proteomes" id="UP000235371">
    <property type="component" value="Unassembled WGS sequence"/>
</dbReference>
<dbReference type="SUPFAM" id="SSF52374">
    <property type="entry name" value="Nucleotidylyl transferase"/>
    <property type="match status" value="1"/>
</dbReference>
<protein>
    <submittedName>
        <fullName evidence="2">Nucleotidylyl transferase</fullName>
    </submittedName>
</protein>
<dbReference type="RefSeq" id="XP_024728091.1">
    <property type="nucleotide sequence ID" value="XM_024876022.1"/>
</dbReference>
<evidence type="ECO:0000313" key="3">
    <source>
        <dbReference type="Proteomes" id="UP000235371"/>
    </source>
</evidence>
<evidence type="ECO:0000313" key="2">
    <source>
        <dbReference type="EMBL" id="PMD51187.1"/>
    </source>
</evidence>
<dbReference type="Gene3D" id="3.40.50.620">
    <property type="entry name" value="HUPs"/>
    <property type="match status" value="1"/>
</dbReference>
<sequence length="410" mass="44619">MPNLLPSLLLLPPPPVPITSASLSAAYRPSLVAVVSTLKVLPTSTQLIIVLPCPAVHAQLQAPRCQIYTELQRSLAGLYSLVCTVCANLGVDVESDTPGSIDARILLLDYDGSRHFEEEGELRPDPFVAGPIVDLPTLAVTRRRWNIVFSVDGEEGQKIFASYLKLANQHSPSLCGHVRPVAGGVSLIQRETEQVTRKPASANTHNVVIVGGTFDHLHAGHKLLLTATALLLQPARSSSAPYRRLIVGITGDELLKNKKYVEYLRSWAQRQEDVVDFLLSVLQFARGSREAEIETLSFDEPIPNGRSVHTRLKNCSIVIECVEIQDPFGPTITDESVTALVVSGETRSGGKAVNDKRAEKGWKHLDVFEVDVLNAGETEQGASQTENFASKISSTAIRKRRAEIALTSSL</sequence>
<dbReference type="AlphaFoldDB" id="A0A2J6SKA4"/>
<dbReference type="PANTHER" id="PTHR10695">
    <property type="entry name" value="DEPHOSPHO-COA KINASE-RELATED"/>
    <property type="match status" value="1"/>
</dbReference>
<accession>A0A2J6SKA4</accession>
<feature type="domain" description="Cytidyltransferase-like" evidence="1">
    <location>
        <begin position="209"/>
        <end position="400"/>
    </location>
</feature>
<evidence type="ECO:0000259" key="1">
    <source>
        <dbReference type="Pfam" id="PF01467"/>
    </source>
</evidence>
<reference evidence="2 3" key="1">
    <citation type="submission" date="2016-04" db="EMBL/GenBank/DDBJ databases">
        <title>A degradative enzymes factory behind the ericoid mycorrhizal symbiosis.</title>
        <authorList>
            <consortium name="DOE Joint Genome Institute"/>
            <person name="Martino E."/>
            <person name="Morin E."/>
            <person name="Grelet G."/>
            <person name="Kuo A."/>
            <person name="Kohler A."/>
            <person name="Daghino S."/>
            <person name="Barry K."/>
            <person name="Choi C."/>
            <person name="Cichocki N."/>
            <person name="Clum A."/>
            <person name="Copeland A."/>
            <person name="Hainaut M."/>
            <person name="Haridas S."/>
            <person name="Labutti K."/>
            <person name="Lindquist E."/>
            <person name="Lipzen A."/>
            <person name="Khouja H.-R."/>
            <person name="Murat C."/>
            <person name="Ohm R."/>
            <person name="Olson A."/>
            <person name="Spatafora J."/>
            <person name="Veneault-Fourrey C."/>
            <person name="Henrissat B."/>
            <person name="Grigoriev I."/>
            <person name="Martin F."/>
            <person name="Perotto S."/>
        </authorList>
    </citation>
    <scope>NUCLEOTIDE SEQUENCE [LARGE SCALE GENOMIC DNA]</scope>
    <source>
        <strain evidence="2 3">E</strain>
    </source>
</reference>
<dbReference type="InParanoid" id="A0A2J6SKA4"/>
<dbReference type="InterPro" id="IPR014729">
    <property type="entry name" value="Rossmann-like_a/b/a_fold"/>
</dbReference>
<organism evidence="2 3">
    <name type="scientific">Hyaloscypha bicolor E</name>
    <dbReference type="NCBI Taxonomy" id="1095630"/>
    <lineage>
        <taxon>Eukaryota</taxon>
        <taxon>Fungi</taxon>
        <taxon>Dikarya</taxon>
        <taxon>Ascomycota</taxon>
        <taxon>Pezizomycotina</taxon>
        <taxon>Leotiomycetes</taxon>
        <taxon>Helotiales</taxon>
        <taxon>Hyaloscyphaceae</taxon>
        <taxon>Hyaloscypha</taxon>
        <taxon>Hyaloscypha bicolor</taxon>
    </lineage>
</organism>
<keyword evidence="2" id="KW-0808">Transferase</keyword>
<gene>
    <name evidence="2" type="ORF">K444DRAFT_544035</name>
</gene>
<dbReference type="GeneID" id="36584101"/>
<proteinExistence type="predicted"/>
<dbReference type="GO" id="GO:0004140">
    <property type="term" value="F:dephospho-CoA kinase activity"/>
    <property type="evidence" value="ECO:0007669"/>
    <property type="project" value="TreeGrafter"/>
</dbReference>
<keyword evidence="3" id="KW-1185">Reference proteome</keyword>
<name>A0A2J6SKA4_9HELO</name>
<dbReference type="PANTHER" id="PTHR10695:SF46">
    <property type="entry name" value="BIFUNCTIONAL COENZYME A SYNTHASE-RELATED"/>
    <property type="match status" value="1"/>
</dbReference>
<dbReference type="STRING" id="1095630.A0A2J6SKA4"/>